<name>K0RLX6_THAOC</name>
<organism evidence="5 6">
    <name type="scientific">Thalassiosira oceanica</name>
    <name type="common">Marine diatom</name>
    <dbReference type="NCBI Taxonomy" id="159749"/>
    <lineage>
        <taxon>Eukaryota</taxon>
        <taxon>Sar</taxon>
        <taxon>Stramenopiles</taxon>
        <taxon>Ochrophyta</taxon>
        <taxon>Bacillariophyta</taxon>
        <taxon>Coscinodiscophyceae</taxon>
        <taxon>Thalassiosirophycidae</taxon>
        <taxon>Thalassiosirales</taxon>
        <taxon>Thalassiosiraceae</taxon>
        <taxon>Thalassiosira</taxon>
    </lineage>
</organism>
<evidence type="ECO:0000256" key="2">
    <source>
        <dbReference type="SAM" id="MobiDB-lite"/>
    </source>
</evidence>
<evidence type="ECO:0000313" key="5">
    <source>
        <dbReference type="EMBL" id="EJK53299.1"/>
    </source>
</evidence>
<feature type="transmembrane region" description="Helical" evidence="3">
    <location>
        <begin position="600"/>
        <end position="619"/>
    </location>
</feature>
<keyword evidence="3" id="KW-1133">Transmembrane helix</keyword>
<feature type="region of interest" description="Disordered" evidence="2">
    <location>
        <begin position="643"/>
        <end position="665"/>
    </location>
</feature>
<dbReference type="SUPFAM" id="SSF51004">
    <property type="entry name" value="C-terminal (heme d1) domain of cytochrome cd1-nitrite reductase"/>
    <property type="match status" value="1"/>
</dbReference>
<keyword evidence="3" id="KW-0472">Membrane</keyword>
<sequence>MISTTLLVTATVFAGLPPFSMGISQTNTDQYALNKPASDQFVGNSVWLFGSDGVHVYSPDGSNHQHHVTNAQICEDPDTFSESLISVLRVSLLHTSPTLLCTDHTHMKRNHAAGKSWQYCRFNDVQSDGKRFVWAAKRDGQISVLDIDTGSLVGNFKACVGPQDLSVHNLRDEIWIRCSGHDDVNSTESHTHLDVMSASNPSGEIQTDIMLKDSAKDAGLKSDGHSVIHHTLGDVGYLTDNGKPLLFKVDLTSKEIIKTVDLYPAAHGLNDMAYSPRNGHIYVRALMCCTCGTAESDVTSCGRSGASKVSPTTGKGAGLTDVDGVCGRSCSGVEGVDSVGVYEFDTKSESVVATHVLAEGIGGEPYASHDGMRVLEAGEPGLPSTLVADIELDFSRDSDRYDNLSVARDFAFVDIVGKTYLAFPSGTSHTIAIVDFDNFNVRKVTLTEAVFENTAPHGRYRGVEWAVGTPYVWTNDSTEDEHYVVDVINAKVVNTIRDVDRSTLVSVQNWARVREAEEREKMMTEIKTMQEQAIQKQAQATLVTVTDQEKAREAATKEDILKQVRREMNTKSEESVSVSVMSATKAEETAERGGNATSTAALIVGAIALAVGIANLYTLHTTRGQLNSAETTKLVVGVPASAATKNGDSSVADSESAASTMQNVL</sequence>
<keyword evidence="4" id="KW-0732">Signal</keyword>
<feature type="compositionally biased region" description="Low complexity" evidence="2">
    <location>
        <begin position="648"/>
        <end position="659"/>
    </location>
</feature>
<feature type="chain" id="PRO_5003840413" evidence="4">
    <location>
        <begin position="23"/>
        <end position="665"/>
    </location>
</feature>
<dbReference type="InterPro" id="IPR011048">
    <property type="entry name" value="Haem_d1_sf"/>
</dbReference>
<keyword evidence="1" id="KW-0175">Coiled coil</keyword>
<reference evidence="5 6" key="1">
    <citation type="journal article" date="2012" name="Genome Biol.">
        <title>Genome and low-iron response of an oceanic diatom adapted to chronic iron limitation.</title>
        <authorList>
            <person name="Lommer M."/>
            <person name="Specht M."/>
            <person name="Roy A.S."/>
            <person name="Kraemer L."/>
            <person name="Andreson R."/>
            <person name="Gutowska M.A."/>
            <person name="Wolf J."/>
            <person name="Bergner S.V."/>
            <person name="Schilhabel M.B."/>
            <person name="Klostermeier U.C."/>
            <person name="Beiko R.G."/>
            <person name="Rosenstiel P."/>
            <person name="Hippler M."/>
            <person name="Laroche J."/>
        </authorList>
    </citation>
    <scope>NUCLEOTIDE SEQUENCE [LARGE SCALE GENOMIC DNA]</scope>
    <source>
        <strain evidence="5 6">CCMP1005</strain>
    </source>
</reference>
<evidence type="ECO:0000256" key="4">
    <source>
        <dbReference type="SAM" id="SignalP"/>
    </source>
</evidence>
<accession>K0RLX6</accession>
<feature type="signal peptide" evidence="4">
    <location>
        <begin position="1"/>
        <end position="22"/>
    </location>
</feature>
<dbReference type="OrthoDB" id="39441at2759"/>
<feature type="coiled-coil region" evidence="1">
    <location>
        <begin position="512"/>
        <end position="574"/>
    </location>
</feature>
<evidence type="ECO:0000313" key="6">
    <source>
        <dbReference type="Proteomes" id="UP000266841"/>
    </source>
</evidence>
<protein>
    <submittedName>
        <fullName evidence="5">ISIP1 isoform B</fullName>
    </submittedName>
</protein>
<dbReference type="AlphaFoldDB" id="K0RLX6"/>
<evidence type="ECO:0000256" key="1">
    <source>
        <dbReference type="SAM" id="Coils"/>
    </source>
</evidence>
<proteinExistence type="predicted"/>
<keyword evidence="3" id="KW-0812">Transmembrane</keyword>
<dbReference type="EMBL" id="AGNL01038069">
    <property type="protein sequence ID" value="EJK53299.1"/>
    <property type="molecule type" value="Genomic_DNA"/>
</dbReference>
<gene>
    <name evidence="5" type="ORF">THAOC_27288</name>
</gene>
<keyword evidence="6" id="KW-1185">Reference proteome</keyword>
<dbReference type="Proteomes" id="UP000266841">
    <property type="component" value="Unassembled WGS sequence"/>
</dbReference>
<comment type="caution">
    <text evidence="5">The sequence shown here is derived from an EMBL/GenBank/DDBJ whole genome shotgun (WGS) entry which is preliminary data.</text>
</comment>
<dbReference type="Gene3D" id="2.130.10.10">
    <property type="entry name" value="YVTN repeat-like/Quinoprotein amine dehydrogenase"/>
    <property type="match status" value="1"/>
</dbReference>
<dbReference type="InterPro" id="IPR015943">
    <property type="entry name" value="WD40/YVTN_repeat-like_dom_sf"/>
</dbReference>
<evidence type="ECO:0000256" key="3">
    <source>
        <dbReference type="SAM" id="Phobius"/>
    </source>
</evidence>